<keyword evidence="6 12" id="KW-0915">Sodium</keyword>
<feature type="binding site" evidence="12">
    <location>
        <position position="78"/>
    </location>
    <ligand>
        <name>Na(+)</name>
        <dbReference type="ChEBI" id="CHEBI:29101"/>
        <note>structural</note>
    </ligand>
</feature>
<gene>
    <name evidence="12" type="primary">fluC</name>
    <name evidence="12" type="synonym">crcB</name>
    <name evidence="13" type="ORF">HELGO_WM29200</name>
</gene>
<dbReference type="EMBL" id="CACVAT010000044">
    <property type="protein sequence ID" value="CAA6802412.1"/>
    <property type="molecule type" value="Genomic_DNA"/>
</dbReference>
<keyword evidence="3" id="KW-0997">Cell inner membrane</keyword>
<keyword evidence="8 12" id="KW-0472">Membrane</keyword>
<keyword evidence="9 12" id="KW-0407">Ion channel</keyword>
<dbReference type="AlphaFoldDB" id="A0A6S6SGG1"/>
<protein>
    <recommendedName>
        <fullName evidence="12">Fluoride-specific ion channel FluC</fullName>
    </recommendedName>
</protein>
<organism evidence="13">
    <name type="scientific">uncultured Thiotrichaceae bacterium</name>
    <dbReference type="NCBI Taxonomy" id="298394"/>
    <lineage>
        <taxon>Bacteria</taxon>
        <taxon>Pseudomonadati</taxon>
        <taxon>Pseudomonadota</taxon>
        <taxon>Gammaproteobacteria</taxon>
        <taxon>Thiotrichales</taxon>
        <taxon>Thiotrichaceae</taxon>
        <taxon>environmental samples</taxon>
    </lineage>
</organism>
<feature type="transmembrane region" description="Helical" evidence="12">
    <location>
        <begin position="103"/>
        <end position="121"/>
    </location>
</feature>
<evidence type="ECO:0000256" key="7">
    <source>
        <dbReference type="ARBA" id="ARBA00023065"/>
    </source>
</evidence>
<keyword evidence="12" id="KW-0479">Metal-binding</keyword>
<evidence type="ECO:0000256" key="10">
    <source>
        <dbReference type="ARBA" id="ARBA00035120"/>
    </source>
</evidence>
<accession>A0A6S6SGG1</accession>
<comment type="similarity">
    <text evidence="10 12">Belongs to the fluoride channel Fluc/FEX (TC 1.A.43) family.</text>
</comment>
<evidence type="ECO:0000256" key="12">
    <source>
        <dbReference type="HAMAP-Rule" id="MF_00454"/>
    </source>
</evidence>
<evidence type="ECO:0000256" key="8">
    <source>
        <dbReference type="ARBA" id="ARBA00023136"/>
    </source>
</evidence>
<sequence>MGQIAGIMLGGAVGALLRFLASNAVYQLFGRTLPYGTLAVNVIGSFLIGLLSMYFIQRAMLDTPLAKGLMVGVLGAFTTFSTFSLDTFYLLEQGAWLKGVLNILLNVFLCLGAVWLGMLAAKIL</sequence>
<dbReference type="PANTHER" id="PTHR28259:SF1">
    <property type="entry name" value="FLUORIDE EXPORT PROTEIN 1-RELATED"/>
    <property type="match status" value="1"/>
</dbReference>
<evidence type="ECO:0000256" key="1">
    <source>
        <dbReference type="ARBA" id="ARBA00004651"/>
    </source>
</evidence>
<keyword evidence="5 12" id="KW-1133">Transmembrane helix</keyword>
<feature type="binding site" evidence="12">
    <location>
        <position position="75"/>
    </location>
    <ligand>
        <name>Na(+)</name>
        <dbReference type="ChEBI" id="CHEBI:29101"/>
        <note>structural</note>
    </ligand>
</feature>
<evidence type="ECO:0000256" key="2">
    <source>
        <dbReference type="ARBA" id="ARBA00022475"/>
    </source>
</evidence>
<dbReference type="PANTHER" id="PTHR28259">
    <property type="entry name" value="FLUORIDE EXPORT PROTEIN 1-RELATED"/>
    <property type="match status" value="1"/>
</dbReference>
<dbReference type="GO" id="GO:0140114">
    <property type="term" value="P:cellular detoxification of fluoride"/>
    <property type="evidence" value="ECO:0007669"/>
    <property type="project" value="UniProtKB-UniRule"/>
</dbReference>
<keyword evidence="4 12" id="KW-0812">Transmembrane</keyword>
<evidence type="ECO:0000256" key="4">
    <source>
        <dbReference type="ARBA" id="ARBA00022692"/>
    </source>
</evidence>
<feature type="transmembrane region" description="Helical" evidence="12">
    <location>
        <begin position="7"/>
        <end position="29"/>
    </location>
</feature>
<keyword evidence="7 12" id="KW-0406">Ion transport</keyword>
<keyword evidence="12" id="KW-0813">Transport</keyword>
<comment type="catalytic activity">
    <reaction evidence="11">
        <text>fluoride(in) = fluoride(out)</text>
        <dbReference type="Rhea" id="RHEA:76159"/>
        <dbReference type="ChEBI" id="CHEBI:17051"/>
    </reaction>
    <physiologicalReaction direction="left-to-right" evidence="11">
        <dbReference type="Rhea" id="RHEA:76160"/>
    </physiologicalReaction>
</comment>
<evidence type="ECO:0000256" key="11">
    <source>
        <dbReference type="ARBA" id="ARBA00035585"/>
    </source>
</evidence>
<dbReference type="GO" id="GO:0005886">
    <property type="term" value="C:plasma membrane"/>
    <property type="evidence" value="ECO:0007669"/>
    <property type="project" value="UniProtKB-SubCell"/>
</dbReference>
<evidence type="ECO:0000313" key="13">
    <source>
        <dbReference type="EMBL" id="CAA6802412.1"/>
    </source>
</evidence>
<keyword evidence="2 12" id="KW-1003">Cell membrane</keyword>
<dbReference type="InterPro" id="IPR003691">
    <property type="entry name" value="FluC"/>
</dbReference>
<feature type="transmembrane region" description="Helical" evidence="12">
    <location>
        <begin position="35"/>
        <end position="56"/>
    </location>
</feature>
<comment type="function">
    <text evidence="12">Fluoride-specific ion channel. Important for reducing fluoride concentration in the cell, thus reducing its toxicity.</text>
</comment>
<dbReference type="GO" id="GO:0046872">
    <property type="term" value="F:metal ion binding"/>
    <property type="evidence" value="ECO:0007669"/>
    <property type="project" value="UniProtKB-KW"/>
</dbReference>
<evidence type="ECO:0000256" key="5">
    <source>
        <dbReference type="ARBA" id="ARBA00022989"/>
    </source>
</evidence>
<proteinExistence type="inferred from homology"/>
<evidence type="ECO:0000256" key="3">
    <source>
        <dbReference type="ARBA" id="ARBA00022519"/>
    </source>
</evidence>
<comment type="activity regulation">
    <text evidence="12">Na(+) is not transported, but it plays an essential structural role and its presence is essential for fluoride channel function.</text>
</comment>
<dbReference type="GO" id="GO:0062054">
    <property type="term" value="F:fluoride channel activity"/>
    <property type="evidence" value="ECO:0007669"/>
    <property type="project" value="UniProtKB-UniRule"/>
</dbReference>
<evidence type="ECO:0000256" key="9">
    <source>
        <dbReference type="ARBA" id="ARBA00023303"/>
    </source>
</evidence>
<comment type="subcellular location">
    <subcellularLocation>
        <location evidence="1 12">Cell membrane</location>
        <topology evidence="1 12">Multi-pass membrane protein</topology>
    </subcellularLocation>
</comment>
<reference evidence="13" key="1">
    <citation type="submission" date="2020-01" db="EMBL/GenBank/DDBJ databases">
        <authorList>
            <person name="Meier V. D."/>
            <person name="Meier V D."/>
        </authorList>
    </citation>
    <scope>NUCLEOTIDE SEQUENCE</scope>
    <source>
        <strain evidence="13">HLG_WM_MAG_09</strain>
    </source>
</reference>
<feature type="transmembrane region" description="Helical" evidence="12">
    <location>
        <begin position="68"/>
        <end position="91"/>
    </location>
</feature>
<dbReference type="Pfam" id="PF02537">
    <property type="entry name" value="CRCB"/>
    <property type="match status" value="1"/>
</dbReference>
<name>A0A6S6SGG1_9GAMM</name>
<dbReference type="NCBIfam" id="TIGR00494">
    <property type="entry name" value="crcB"/>
    <property type="match status" value="1"/>
</dbReference>
<evidence type="ECO:0000256" key="6">
    <source>
        <dbReference type="ARBA" id="ARBA00023053"/>
    </source>
</evidence>
<dbReference type="HAMAP" id="MF_00454">
    <property type="entry name" value="FluC"/>
    <property type="match status" value="1"/>
</dbReference>